<evidence type="ECO:0000313" key="4">
    <source>
        <dbReference type="EMBL" id="MCG2622875.1"/>
    </source>
</evidence>
<dbReference type="Gene3D" id="1.20.58.2180">
    <property type="match status" value="1"/>
</dbReference>
<comment type="caution">
    <text evidence="4">The sequence shown here is derived from an EMBL/GenBank/DDBJ whole genome shotgun (WGS) entry which is preliminary data.</text>
</comment>
<dbReference type="PANTHER" id="PTHR30535">
    <property type="entry name" value="VITAMIN B12-BINDING PROTEIN"/>
    <property type="match status" value="1"/>
</dbReference>
<dbReference type="Pfam" id="PF01497">
    <property type="entry name" value="Peripla_BP_2"/>
    <property type="match status" value="1"/>
</dbReference>
<dbReference type="InterPro" id="IPR050902">
    <property type="entry name" value="ABC_Transporter_SBP"/>
</dbReference>
<gene>
    <name evidence="4" type="ORF">LVY72_13295</name>
</gene>
<name>A0ABS9L875_9MICC</name>
<sequence>MEHQDPTRRRLLGGLLATAGAAALAACGGTRTAAPAASGGITLTDQQGRTLQLDRPAARVVTIPMPAASLLVAVDRSAEHLAGMHHASWTAMKDGIMGQMFPAALRVPHEVATEDFTPNVESVRALDPDVVVQWDESALTEPLQNAGLTVLSLTNNGRQEDVDAWTALFAAMLGKPGRAVEMKARSDAELRRIKALAAGRTGPSILYFNRFKQGLKVAGHNTYNDFYIKLVGGSNPATGDRGVAGSGMVGTEAEQVLAWDPEVILLGNFDDAVPADLYADPVYQQVSAVRSRRVYKVPLGGYRWDPPSQESALMWHWLTDIAFPRQDRSGLRATVADYFDFLYAHRTTDAEIDRILQQDANAASANYGQFGAA</sequence>
<evidence type="ECO:0000256" key="2">
    <source>
        <dbReference type="SAM" id="SignalP"/>
    </source>
</evidence>
<evidence type="ECO:0000313" key="5">
    <source>
        <dbReference type="Proteomes" id="UP001165368"/>
    </source>
</evidence>
<dbReference type="PROSITE" id="PS50983">
    <property type="entry name" value="FE_B12_PBP"/>
    <property type="match status" value="1"/>
</dbReference>
<protein>
    <submittedName>
        <fullName evidence="4">ABC transporter substrate-binding protein</fullName>
    </submittedName>
</protein>
<dbReference type="SUPFAM" id="SSF53807">
    <property type="entry name" value="Helical backbone' metal receptor"/>
    <property type="match status" value="1"/>
</dbReference>
<dbReference type="InterPro" id="IPR002491">
    <property type="entry name" value="ABC_transptr_periplasmic_BD"/>
</dbReference>
<feature type="domain" description="Fe/B12 periplasmic-binding" evidence="3">
    <location>
        <begin position="59"/>
        <end position="326"/>
    </location>
</feature>
<dbReference type="EMBL" id="JAKLTQ010000009">
    <property type="protein sequence ID" value="MCG2622875.1"/>
    <property type="molecule type" value="Genomic_DNA"/>
</dbReference>
<keyword evidence="2" id="KW-0732">Signal</keyword>
<evidence type="ECO:0000259" key="3">
    <source>
        <dbReference type="PROSITE" id="PS50983"/>
    </source>
</evidence>
<proteinExistence type="inferred from homology"/>
<dbReference type="PANTHER" id="PTHR30535:SF34">
    <property type="entry name" value="MOLYBDATE-BINDING PROTEIN MOLA"/>
    <property type="match status" value="1"/>
</dbReference>
<accession>A0ABS9L875</accession>
<dbReference type="Proteomes" id="UP001165368">
    <property type="component" value="Unassembled WGS sequence"/>
</dbReference>
<keyword evidence="5" id="KW-1185">Reference proteome</keyword>
<dbReference type="PROSITE" id="PS51318">
    <property type="entry name" value="TAT"/>
    <property type="match status" value="1"/>
</dbReference>
<reference evidence="4" key="1">
    <citation type="submission" date="2022-01" db="EMBL/GenBank/DDBJ databases">
        <authorList>
            <person name="Jo J.-H."/>
            <person name="Im W.-T."/>
        </authorList>
    </citation>
    <scope>NUCLEOTIDE SEQUENCE</scope>
    <source>
        <strain evidence="4">I2-34</strain>
    </source>
</reference>
<evidence type="ECO:0000256" key="1">
    <source>
        <dbReference type="ARBA" id="ARBA00008814"/>
    </source>
</evidence>
<feature type="chain" id="PRO_5045994836" evidence="2">
    <location>
        <begin position="26"/>
        <end position="373"/>
    </location>
</feature>
<organism evidence="4 5">
    <name type="scientific">Arthrobacter hankyongi</name>
    <dbReference type="NCBI Taxonomy" id="2904801"/>
    <lineage>
        <taxon>Bacteria</taxon>
        <taxon>Bacillati</taxon>
        <taxon>Actinomycetota</taxon>
        <taxon>Actinomycetes</taxon>
        <taxon>Micrococcales</taxon>
        <taxon>Micrococcaceae</taxon>
        <taxon>Arthrobacter</taxon>
    </lineage>
</organism>
<dbReference type="RefSeq" id="WP_237821611.1">
    <property type="nucleotide sequence ID" value="NZ_JAKLTQ010000009.1"/>
</dbReference>
<feature type="signal peptide" evidence="2">
    <location>
        <begin position="1"/>
        <end position="25"/>
    </location>
</feature>
<dbReference type="InterPro" id="IPR006311">
    <property type="entry name" value="TAT_signal"/>
</dbReference>
<dbReference type="Gene3D" id="3.40.50.1980">
    <property type="entry name" value="Nitrogenase molybdenum iron protein domain"/>
    <property type="match status" value="2"/>
</dbReference>
<comment type="similarity">
    <text evidence="1">Belongs to the bacterial solute-binding protein 8 family.</text>
</comment>